<dbReference type="Gene3D" id="3.40.630.30">
    <property type="match status" value="1"/>
</dbReference>
<dbReference type="InterPro" id="IPR000182">
    <property type="entry name" value="GNAT_dom"/>
</dbReference>
<gene>
    <name evidence="2" type="ORF">HZF24_13240</name>
</gene>
<proteinExistence type="predicted"/>
<dbReference type="AlphaFoldDB" id="A0A974BLX0"/>
<evidence type="ECO:0000259" key="1">
    <source>
        <dbReference type="PROSITE" id="PS51186"/>
    </source>
</evidence>
<dbReference type="PROSITE" id="PS51186">
    <property type="entry name" value="GNAT"/>
    <property type="match status" value="1"/>
</dbReference>
<feature type="domain" description="N-acetyltransferase" evidence="1">
    <location>
        <begin position="1"/>
        <end position="139"/>
    </location>
</feature>
<organism evidence="2 3">
    <name type="scientific">Sedimentibacter hydroxybenzoicus DSM 7310</name>
    <dbReference type="NCBI Taxonomy" id="1123245"/>
    <lineage>
        <taxon>Bacteria</taxon>
        <taxon>Bacillati</taxon>
        <taxon>Bacillota</taxon>
        <taxon>Tissierellia</taxon>
        <taxon>Sedimentibacter</taxon>
    </lineage>
</organism>
<dbReference type="Proteomes" id="UP000611629">
    <property type="component" value="Unassembled WGS sequence"/>
</dbReference>
<accession>A0A974BLX0</accession>
<keyword evidence="3" id="KW-1185">Reference proteome</keyword>
<dbReference type="Pfam" id="PF13302">
    <property type="entry name" value="Acetyltransf_3"/>
    <property type="match status" value="1"/>
</dbReference>
<dbReference type="EMBL" id="JACBNQ010000017">
    <property type="protein sequence ID" value="NYB75107.1"/>
    <property type="molecule type" value="Genomic_DNA"/>
</dbReference>
<dbReference type="SUPFAM" id="SSF55729">
    <property type="entry name" value="Acyl-CoA N-acyltransferases (Nat)"/>
    <property type="match status" value="1"/>
</dbReference>
<dbReference type="InterPro" id="IPR016181">
    <property type="entry name" value="Acyl_CoA_acyltransferase"/>
</dbReference>
<evidence type="ECO:0000313" key="3">
    <source>
        <dbReference type="Proteomes" id="UP000611629"/>
    </source>
</evidence>
<protein>
    <submittedName>
        <fullName evidence="2">GNAT family N-acetyltransferase</fullName>
    </submittedName>
</protein>
<dbReference type="RefSeq" id="WP_179238814.1">
    <property type="nucleotide sequence ID" value="NZ_JACBNQ010000017.1"/>
</dbReference>
<comment type="caution">
    <text evidence="2">The sequence shown here is derived from an EMBL/GenBank/DDBJ whole genome shotgun (WGS) entry which is preliminary data.</text>
</comment>
<sequence>MFEFKELNFLTDGEIDLKIEAKISSDEKKGYAPAYKYRITLHDSDDGIGVISIRIGCSESLYYAGNIGYFINEAYRGNNYALKACKIIKDVAIAHGMNKIIITCNPDNIPSRKTCEKAGLEFKGIVNLPPHNEMYQRGERQKCIYEWSL</sequence>
<dbReference type="PANTHER" id="PTHR39173:SF1">
    <property type="entry name" value="ACETYLTRANSFERASE"/>
    <property type="match status" value="1"/>
</dbReference>
<dbReference type="GO" id="GO:0016747">
    <property type="term" value="F:acyltransferase activity, transferring groups other than amino-acyl groups"/>
    <property type="evidence" value="ECO:0007669"/>
    <property type="project" value="InterPro"/>
</dbReference>
<dbReference type="PANTHER" id="PTHR39173">
    <property type="entry name" value="ACETYLTRANSFERASE"/>
    <property type="match status" value="1"/>
</dbReference>
<name>A0A974BLX0_SEDHY</name>
<evidence type="ECO:0000313" key="2">
    <source>
        <dbReference type="EMBL" id="NYB75107.1"/>
    </source>
</evidence>
<reference evidence="2" key="1">
    <citation type="submission" date="2020-07" db="EMBL/GenBank/DDBJ databases">
        <title>Genomic analysis of a strain of Sedimentibacter Hydroxybenzoicus DSM7310.</title>
        <authorList>
            <person name="Ma S."/>
        </authorList>
    </citation>
    <scope>NUCLEOTIDE SEQUENCE</scope>
    <source>
        <strain evidence="2">DSM 7310</strain>
    </source>
</reference>